<evidence type="ECO:0000256" key="1">
    <source>
        <dbReference type="ARBA" id="ARBA00022679"/>
    </source>
</evidence>
<gene>
    <name evidence="4" type="ORF">GCM10020221_32290</name>
</gene>
<dbReference type="InterPro" id="IPR050091">
    <property type="entry name" value="PKS_NRPS_Biosynth_Enz"/>
</dbReference>
<dbReference type="InterPro" id="IPR057326">
    <property type="entry name" value="KR_dom"/>
</dbReference>
<dbReference type="SMART" id="SM00822">
    <property type="entry name" value="PKS_KR"/>
    <property type="match status" value="1"/>
</dbReference>
<keyword evidence="1" id="KW-0808">Transferase</keyword>
<evidence type="ECO:0000313" key="4">
    <source>
        <dbReference type="EMBL" id="GAA2934112.1"/>
    </source>
</evidence>
<keyword evidence="5" id="KW-1185">Reference proteome</keyword>
<feature type="domain" description="Ketoreductase" evidence="3">
    <location>
        <begin position="112"/>
        <end position="231"/>
    </location>
</feature>
<dbReference type="Pfam" id="PF08659">
    <property type="entry name" value="KR"/>
    <property type="match status" value="1"/>
</dbReference>
<protein>
    <recommendedName>
        <fullName evidence="3">Ketoreductase domain-containing protein</fullName>
    </recommendedName>
</protein>
<dbReference type="PANTHER" id="PTHR43775:SF51">
    <property type="entry name" value="INACTIVE PHENOLPHTHIOCEROL SYNTHESIS POLYKETIDE SYNTHASE TYPE I PKS1-RELATED"/>
    <property type="match status" value="1"/>
</dbReference>
<dbReference type="InterPro" id="IPR013968">
    <property type="entry name" value="PKS_KR"/>
</dbReference>
<reference evidence="5" key="1">
    <citation type="journal article" date="2019" name="Int. J. Syst. Evol. Microbiol.">
        <title>The Global Catalogue of Microorganisms (GCM) 10K type strain sequencing project: providing services to taxonomists for standard genome sequencing and annotation.</title>
        <authorList>
            <consortium name="The Broad Institute Genomics Platform"/>
            <consortium name="The Broad Institute Genome Sequencing Center for Infectious Disease"/>
            <person name="Wu L."/>
            <person name="Ma J."/>
        </authorList>
    </citation>
    <scope>NUCLEOTIDE SEQUENCE [LARGE SCALE GENOMIC DNA]</scope>
    <source>
        <strain evidence="5">JCM 4087</strain>
    </source>
</reference>
<accession>A0ABP6JI27</accession>
<dbReference type="Gene3D" id="3.40.50.720">
    <property type="entry name" value="NAD(P)-binding Rossmann-like Domain"/>
    <property type="match status" value="1"/>
</dbReference>
<proteinExistence type="predicted"/>
<dbReference type="RefSeq" id="WP_425586039.1">
    <property type="nucleotide sequence ID" value="NZ_BAAAXZ010000122.1"/>
</dbReference>
<name>A0ABP6JI27_STRTU</name>
<dbReference type="Proteomes" id="UP001501102">
    <property type="component" value="Unassembled WGS sequence"/>
</dbReference>
<keyword evidence="2" id="KW-0511">Multifunctional enzyme</keyword>
<dbReference type="PANTHER" id="PTHR43775">
    <property type="entry name" value="FATTY ACID SYNTHASE"/>
    <property type="match status" value="1"/>
</dbReference>
<sequence length="231" mass="23922">MSRTRVGEVLALVQRFVGEAESDGSRLVVVTRGDMTLEPDPATAGVWVWCGSAQAEYPGRIVIADVGSHDDVALAVASGEPQVGGVRRPAVRAAAVAVTSEASEPQGWDPEGTVLITGAGGALGTLLARHLVTEYGVRHLLLLSRRGRVGSEELADELEALGAAVTFATCDVADRESLSAALAEVPAEHPLTAVLHAAGVLDDGVVTALTPERVRRGSCGRRSTVPGCWTS</sequence>
<dbReference type="InterPro" id="IPR036291">
    <property type="entry name" value="NAD(P)-bd_dom_sf"/>
</dbReference>
<evidence type="ECO:0000256" key="2">
    <source>
        <dbReference type="ARBA" id="ARBA00023268"/>
    </source>
</evidence>
<evidence type="ECO:0000313" key="5">
    <source>
        <dbReference type="Proteomes" id="UP001501102"/>
    </source>
</evidence>
<organism evidence="4 5">
    <name type="scientific">Streptomyces thioluteus</name>
    <dbReference type="NCBI Taxonomy" id="66431"/>
    <lineage>
        <taxon>Bacteria</taxon>
        <taxon>Bacillati</taxon>
        <taxon>Actinomycetota</taxon>
        <taxon>Actinomycetes</taxon>
        <taxon>Kitasatosporales</taxon>
        <taxon>Streptomycetaceae</taxon>
        <taxon>Streptomyces</taxon>
    </lineage>
</organism>
<evidence type="ECO:0000259" key="3">
    <source>
        <dbReference type="SMART" id="SM00822"/>
    </source>
</evidence>
<comment type="caution">
    <text evidence="4">The sequence shown here is derived from an EMBL/GenBank/DDBJ whole genome shotgun (WGS) entry which is preliminary data.</text>
</comment>
<dbReference type="EMBL" id="BAAAXZ010000122">
    <property type="protein sequence ID" value="GAA2934112.1"/>
    <property type="molecule type" value="Genomic_DNA"/>
</dbReference>
<dbReference type="SUPFAM" id="SSF51735">
    <property type="entry name" value="NAD(P)-binding Rossmann-fold domains"/>
    <property type="match status" value="2"/>
</dbReference>